<evidence type="ECO:0000256" key="1">
    <source>
        <dbReference type="SAM" id="SignalP"/>
    </source>
</evidence>
<evidence type="ECO:0000313" key="2">
    <source>
        <dbReference type="EMBL" id="MBW2961588.1"/>
    </source>
</evidence>
<dbReference type="RefSeq" id="WP_219039879.1">
    <property type="nucleotide sequence ID" value="NZ_JAHWDF010000006.1"/>
</dbReference>
<protein>
    <submittedName>
        <fullName evidence="2">Uncharacterized protein</fullName>
    </submittedName>
</protein>
<keyword evidence="1" id="KW-0732">Signal</keyword>
<name>A0ABS6W379_9FLAO</name>
<dbReference type="EMBL" id="JAHWDF010000006">
    <property type="protein sequence ID" value="MBW2961588.1"/>
    <property type="molecule type" value="Genomic_DNA"/>
</dbReference>
<evidence type="ECO:0000313" key="3">
    <source>
        <dbReference type="Proteomes" id="UP000719267"/>
    </source>
</evidence>
<reference evidence="2 3" key="1">
    <citation type="submission" date="2021-07" db="EMBL/GenBank/DDBJ databases">
        <title>Mesonia aestuariivivens sp. nov., isolated from a tidal flat.</title>
        <authorList>
            <person name="Kim Y.-O."/>
            <person name="Yoon J.-H."/>
        </authorList>
    </citation>
    <scope>NUCLEOTIDE SEQUENCE [LARGE SCALE GENOMIC DNA]</scope>
    <source>
        <strain evidence="2 3">JHPTF-M18</strain>
    </source>
</reference>
<accession>A0ABS6W379</accession>
<dbReference type="Proteomes" id="UP000719267">
    <property type="component" value="Unassembled WGS sequence"/>
</dbReference>
<feature type="signal peptide" evidence="1">
    <location>
        <begin position="1"/>
        <end position="21"/>
    </location>
</feature>
<feature type="chain" id="PRO_5047527503" evidence="1">
    <location>
        <begin position="22"/>
        <end position="79"/>
    </location>
</feature>
<organism evidence="2 3">
    <name type="scientific">Mesonia aestuariivivens</name>
    <dbReference type="NCBI Taxonomy" id="2796128"/>
    <lineage>
        <taxon>Bacteria</taxon>
        <taxon>Pseudomonadati</taxon>
        <taxon>Bacteroidota</taxon>
        <taxon>Flavobacteriia</taxon>
        <taxon>Flavobacteriales</taxon>
        <taxon>Flavobacteriaceae</taxon>
        <taxon>Mesonia</taxon>
    </lineage>
</organism>
<comment type="caution">
    <text evidence="2">The sequence shown here is derived from an EMBL/GenBank/DDBJ whole genome shotgun (WGS) entry which is preliminary data.</text>
</comment>
<gene>
    <name evidence="2" type="ORF">KW502_07230</name>
</gene>
<sequence>MKKLLILTVFFAGFSFSSLDAKTLQTDCHSYAQNACVEESQALGYQMSFSEYQQAYAFYYNGCVDSGGSINDPIFVLTP</sequence>
<proteinExistence type="predicted"/>
<keyword evidence="3" id="KW-1185">Reference proteome</keyword>